<dbReference type="KEGG" id="bpsi:IX83_02455"/>
<dbReference type="eggNOG" id="COG1281">
    <property type="taxonomic scope" value="Bacteria"/>
</dbReference>
<dbReference type="Gene3D" id="3.55.30.10">
    <property type="entry name" value="Hsp33 domain"/>
    <property type="match status" value="1"/>
</dbReference>
<sequence>MADTLSKYLFENRSVRIEHTALQASWEASQKHHHYPPFIIEILGELTAAAVLLAGNLKFSGSLLMQIQGDGPLELLVVECTHDLKIRTSVKLKEDDQPLPHSFSELANAHGKGRFAIILMQENTQLYQGIVPITGDNIAQMLEGYMKQSEQLDTRLWLSADSDRAAGFLLQKLPTSENISAQEIEETWNHACAIAQTIQSAELLMLNTDEFIHRLYWEDNLIKFEEQPVVFHCSCSRERVEGMLLSLGQEEVKETLQEQGGEINVNCHFCGAKYHFTENDCMTLFQKRS</sequence>
<keyword evidence="1" id="KW-0963">Cytoplasm</keyword>
<dbReference type="GO" id="GO:0042026">
    <property type="term" value="P:protein refolding"/>
    <property type="evidence" value="ECO:0007669"/>
    <property type="project" value="TreeGrafter"/>
</dbReference>
<dbReference type="PANTHER" id="PTHR30111:SF1">
    <property type="entry name" value="33 KDA CHAPERONIN"/>
    <property type="match status" value="1"/>
</dbReference>
<keyword evidence="4" id="KW-0143">Chaperone</keyword>
<dbReference type="SUPFAM" id="SSF64397">
    <property type="entry name" value="Hsp33 domain"/>
    <property type="match status" value="1"/>
</dbReference>
<dbReference type="GO" id="GO:0005737">
    <property type="term" value="C:cytoplasm"/>
    <property type="evidence" value="ECO:0007669"/>
    <property type="project" value="InterPro"/>
</dbReference>
<keyword evidence="3" id="KW-1015">Disulfide bond</keyword>
<evidence type="ECO:0000256" key="4">
    <source>
        <dbReference type="ARBA" id="ARBA00023186"/>
    </source>
</evidence>
<keyword evidence="5" id="KW-0676">Redox-active center</keyword>
<evidence type="ECO:0000256" key="3">
    <source>
        <dbReference type="ARBA" id="ARBA00023157"/>
    </source>
</evidence>
<dbReference type="AlphaFoldDB" id="A0A077DBW0"/>
<dbReference type="PANTHER" id="PTHR30111">
    <property type="entry name" value="33 KDA CHAPERONIN"/>
    <property type="match status" value="1"/>
</dbReference>
<evidence type="ECO:0008006" key="8">
    <source>
        <dbReference type="Google" id="ProtNLM"/>
    </source>
</evidence>
<dbReference type="NCBIfam" id="NF001033">
    <property type="entry name" value="PRK00114.1"/>
    <property type="match status" value="1"/>
</dbReference>
<dbReference type="GO" id="GO:0044183">
    <property type="term" value="F:protein folding chaperone"/>
    <property type="evidence" value="ECO:0007669"/>
    <property type="project" value="TreeGrafter"/>
</dbReference>
<evidence type="ECO:0000313" key="6">
    <source>
        <dbReference type="EMBL" id="AIL32330.1"/>
    </source>
</evidence>
<reference evidence="6 7" key="1">
    <citation type="journal article" date="2014" name="BMC Genomics">
        <title>A genomic perspective on a new bacterial genus and species from the Alcaligenaceae family, Basilea psittacipulmonis.</title>
        <authorList>
            <person name="Whiteson K.L."/>
            <person name="Hernandez D."/>
            <person name="Lazarevic V."/>
            <person name="Gaia N."/>
            <person name="Farinelli L."/>
            <person name="Francois P."/>
            <person name="Pilo P."/>
            <person name="Frey J."/>
            <person name="Schrenzel J."/>
        </authorList>
    </citation>
    <scope>NUCLEOTIDE SEQUENCE [LARGE SCALE GENOMIC DNA]</scope>
    <source>
        <strain evidence="6 7">DSM 24701</strain>
    </source>
</reference>
<dbReference type="STRING" id="1072685.IX83_02455"/>
<dbReference type="Proteomes" id="UP000028945">
    <property type="component" value="Chromosome"/>
</dbReference>
<dbReference type="EMBL" id="CP009238">
    <property type="protein sequence ID" value="AIL32330.1"/>
    <property type="molecule type" value="Genomic_DNA"/>
</dbReference>
<dbReference type="CDD" id="cd00498">
    <property type="entry name" value="Hsp33"/>
    <property type="match status" value="1"/>
</dbReference>
<dbReference type="HOGENOM" id="CLU_054493_0_0_4"/>
<dbReference type="InterPro" id="IPR016154">
    <property type="entry name" value="Heat_shock_Hsp33_C"/>
</dbReference>
<dbReference type="Pfam" id="PF01430">
    <property type="entry name" value="HSP33"/>
    <property type="match status" value="1"/>
</dbReference>
<evidence type="ECO:0000313" key="7">
    <source>
        <dbReference type="Proteomes" id="UP000028945"/>
    </source>
</evidence>
<dbReference type="GO" id="GO:0051082">
    <property type="term" value="F:unfolded protein binding"/>
    <property type="evidence" value="ECO:0007669"/>
    <property type="project" value="InterPro"/>
</dbReference>
<protein>
    <recommendedName>
        <fullName evidence="8">HSP33</fullName>
    </recommendedName>
</protein>
<keyword evidence="2" id="KW-0862">Zinc</keyword>
<dbReference type="InterPro" id="IPR016153">
    <property type="entry name" value="Heat_shock_Hsp33_N"/>
</dbReference>
<evidence type="ECO:0000256" key="1">
    <source>
        <dbReference type="ARBA" id="ARBA00022490"/>
    </source>
</evidence>
<dbReference type="PIRSF" id="PIRSF005261">
    <property type="entry name" value="Heat_shock_Hsp33"/>
    <property type="match status" value="1"/>
</dbReference>
<dbReference type="OrthoDB" id="9793753at2"/>
<accession>A0A077DBW0</accession>
<dbReference type="InterPro" id="IPR000397">
    <property type="entry name" value="Heat_shock_Hsp33"/>
</dbReference>
<keyword evidence="7" id="KW-1185">Reference proteome</keyword>
<name>A0A077DBW0_9BURK</name>
<proteinExistence type="predicted"/>
<dbReference type="Gene3D" id="3.90.1280.10">
    <property type="entry name" value="HSP33 redox switch-like"/>
    <property type="match status" value="1"/>
</dbReference>
<dbReference type="SUPFAM" id="SSF118352">
    <property type="entry name" value="HSP33 redox switch-like"/>
    <property type="match status" value="1"/>
</dbReference>
<gene>
    <name evidence="6" type="ORF">IX83_02455</name>
</gene>
<evidence type="ECO:0000256" key="2">
    <source>
        <dbReference type="ARBA" id="ARBA00022833"/>
    </source>
</evidence>
<evidence type="ECO:0000256" key="5">
    <source>
        <dbReference type="ARBA" id="ARBA00023284"/>
    </source>
</evidence>
<organism evidence="6 7">
    <name type="scientific">Basilea psittacipulmonis DSM 24701</name>
    <dbReference type="NCBI Taxonomy" id="1072685"/>
    <lineage>
        <taxon>Bacteria</taxon>
        <taxon>Pseudomonadati</taxon>
        <taxon>Pseudomonadota</taxon>
        <taxon>Betaproteobacteria</taxon>
        <taxon>Burkholderiales</taxon>
        <taxon>Alcaligenaceae</taxon>
        <taxon>Basilea</taxon>
    </lineage>
</organism>
<dbReference type="RefSeq" id="WP_038498777.1">
    <property type="nucleotide sequence ID" value="NZ_CP009238.1"/>
</dbReference>